<reference evidence="3" key="1">
    <citation type="submission" date="2020-10" db="EMBL/GenBank/DDBJ databases">
        <authorList>
            <person name="Gilroy R."/>
        </authorList>
    </citation>
    <scope>NUCLEOTIDE SEQUENCE</scope>
    <source>
        <strain evidence="3">ChiHjej12B11-29160</strain>
    </source>
</reference>
<dbReference type="Gene3D" id="3.60.21.10">
    <property type="match status" value="1"/>
</dbReference>
<dbReference type="InterPro" id="IPR019079">
    <property type="entry name" value="Capsule_synth_CapA"/>
</dbReference>
<dbReference type="SMART" id="SM00854">
    <property type="entry name" value="PGA_cap"/>
    <property type="match status" value="1"/>
</dbReference>
<comment type="similarity">
    <text evidence="1">Belongs to the CapA family.</text>
</comment>
<reference evidence="3" key="2">
    <citation type="journal article" date="2021" name="PeerJ">
        <title>Extensive microbial diversity within the chicken gut microbiome revealed by metagenomics and culture.</title>
        <authorList>
            <person name="Gilroy R."/>
            <person name="Ravi A."/>
            <person name="Getino M."/>
            <person name="Pursley I."/>
            <person name="Horton D.L."/>
            <person name="Alikhan N.F."/>
            <person name="Baker D."/>
            <person name="Gharbi K."/>
            <person name="Hall N."/>
            <person name="Watson M."/>
            <person name="Adriaenssens E.M."/>
            <person name="Foster-Nyarko E."/>
            <person name="Jarju S."/>
            <person name="Secka A."/>
            <person name="Antonio M."/>
            <person name="Oren A."/>
            <person name="Chaudhuri R.R."/>
            <person name="La Ragione R."/>
            <person name="Hildebrand F."/>
            <person name="Pallen M.J."/>
        </authorList>
    </citation>
    <scope>NUCLEOTIDE SEQUENCE</scope>
    <source>
        <strain evidence="3">ChiHjej12B11-29160</strain>
    </source>
</reference>
<dbReference type="AlphaFoldDB" id="A0A9D1L5F5"/>
<proteinExistence type="inferred from homology"/>
<dbReference type="EMBL" id="DVMQ01000022">
    <property type="protein sequence ID" value="HIU24845.1"/>
    <property type="molecule type" value="Genomic_DNA"/>
</dbReference>
<organism evidence="3 4">
    <name type="scientific">Candidatus Coprovicinus avistercoris</name>
    <dbReference type="NCBI Taxonomy" id="2840754"/>
    <lineage>
        <taxon>Bacteria</taxon>
        <taxon>Bacillati</taxon>
        <taxon>Actinomycetota</taxon>
        <taxon>Coriobacteriia</taxon>
        <taxon>Coriobacteriales</taxon>
        <taxon>Coriobacteriaceae</taxon>
        <taxon>Coriobacteriaceae incertae sedis</taxon>
        <taxon>Candidatus Coprovicinus</taxon>
    </lineage>
</organism>
<sequence>GFKVVATNSNHTYDTWVPSIEHQQELFANYPDLVTIGSYASEEDRTTPRVVECNNIRIAFLSYSYGQNGYELSDLPNDYYAVPYSDEALAADVARAREVSDFVVVYLHMGDEYVHEPTDEQRRIAHYAADLGVGMMIGSHVHVIQPLEWIERSEGTPLSGEDGPNGGRMLVAYGLGDFVSGYENNPKTILSGLLSCTFVRGDGGASDISVEDVVWHPLIEHREGNEDTVMLVSNYTPELANQNELLAGLGDPYTWIVTTTNEVIGPDFSIEM</sequence>
<protein>
    <submittedName>
        <fullName evidence="3">CapA family protein</fullName>
    </submittedName>
</protein>
<name>A0A9D1L5F5_9ACTN</name>
<feature type="domain" description="Capsule synthesis protein CapA" evidence="2">
    <location>
        <begin position="1"/>
        <end position="182"/>
    </location>
</feature>
<dbReference type="InterPro" id="IPR052169">
    <property type="entry name" value="CW_Biosynth-Accessory"/>
</dbReference>
<dbReference type="Proteomes" id="UP000824078">
    <property type="component" value="Unassembled WGS sequence"/>
</dbReference>
<comment type="caution">
    <text evidence="3">The sequence shown here is derived from an EMBL/GenBank/DDBJ whole genome shotgun (WGS) entry which is preliminary data.</text>
</comment>
<gene>
    <name evidence="3" type="ORF">IAD17_08000</name>
</gene>
<dbReference type="PANTHER" id="PTHR33393:SF12">
    <property type="entry name" value="CAPSULE BIOSYNTHESIS PROTEIN CAPA"/>
    <property type="match status" value="1"/>
</dbReference>
<dbReference type="InterPro" id="IPR029052">
    <property type="entry name" value="Metallo-depent_PP-like"/>
</dbReference>
<dbReference type="Pfam" id="PF09587">
    <property type="entry name" value="PGA_cap"/>
    <property type="match status" value="1"/>
</dbReference>
<evidence type="ECO:0000256" key="1">
    <source>
        <dbReference type="ARBA" id="ARBA00005662"/>
    </source>
</evidence>
<feature type="non-terminal residue" evidence="3">
    <location>
        <position position="1"/>
    </location>
</feature>
<dbReference type="SUPFAM" id="SSF56300">
    <property type="entry name" value="Metallo-dependent phosphatases"/>
    <property type="match status" value="1"/>
</dbReference>
<accession>A0A9D1L5F5</accession>
<evidence type="ECO:0000259" key="2">
    <source>
        <dbReference type="SMART" id="SM00854"/>
    </source>
</evidence>
<evidence type="ECO:0000313" key="3">
    <source>
        <dbReference type="EMBL" id="HIU24845.1"/>
    </source>
</evidence>
<dbReference type="PANTHER" id="PTHR33393">
    <property type="entry name" value="POLYGLUTAMINE SYNTHESIS ACCESSORY PROTEIN RV0574C-RELATED"/>
    <property type="match status" value="1"/>
</dbReference>
<evidence type="ECO:0000313" key="4">
    <source>
        <dbReference type="Proteomes" id="UP000824078"/>
    </source>
</evidence>